<dbReference type="AlphaFoldDB" id="A0A1I6M3A6"/>
<feature type="transmembrane region" description="Helical" evidence="1">
    <location>
        <begin position="66"/>
        <end position="85"/>
    </location>
</feature>
<protein>
    <submittedName>
        <fullName evidence="2">Uncharacterized protein</fullName>
    </submittedName>
</protein>
<organism evidence="2 3">
    <name type="scientific">Halomicrobium zhouii</name>
    <dbReference type="NCBI Taxonomy" id="767519"/>
    <lineage>
        <taxon>Archaea</taxon>
        <taxon>Methanobacteriati</taxon>
        <taxon>Methanobacteriota</taxon>
        <taxon>Stenosarchaea group</taxon>
        <taxon>Halobacteria</taxon>
        <taxon>Halobacteriales</taxon>
        <taxon>Haloarculaceae</taxon>
        <taxon>Halomicrobium</taxon>
    </lineage>
</organism>
<dbReference type="EMBL" id="FOZK01000004">
    <property type="protein sequence ID" value="SFS10128.1"/>
    <property type="molecule type" value="Genomic_DNA"/>
</dbReference>
<reference evidence="2 3" key="1">
    <citation type="submission" date="2016-10" db="EMBL/GenBank/DDBJ databases">
        <authorList>
            <person name="de Groot N.N."/>
        </authorList>
    </citation>
    <scope>NUCLEOTIDE SEQUENCE [LARGE SCALE GENOMIC DNA]</scope>
    <source>
        <strain evidence="2 3">CGMCC 1.10457</strain>
    </source>
</reference>
<keyword evidence="3" id="KW-1185">Reference proteome</keyword>
<feature type="transmembrane region" description="Helical" evidence="1">
    <location>
        <begin position="31"/>
        <end position="54"/>
    </location>
</feature>
<keyword evidence="1" id="KW-0472">Membrane</keyword>
<keyword evidence="1" id="KW-1133">Transmembrane helix</keyword>
<feature type="transmembrane region" description="Helical" evidence="1">
    <location>
        <begin position="125"/>
        <end position="146"/>
    </location>
</feature>
<feature type="transmembrane region" description="Helical" evidence="1">
    <location>
        <begin position="6"/>
        <end position="24"/>
    </location>
</feature>
<accession>A0A1I6M3A6</accession>
<dbReference type="Pfam" id="PF09997">
    <property type="entry name" value="DUF2238"/>
    <property type="match status" value="1"/>
</dbReference>
<dbReference type="OrthoDB" id="313603at2157"/>
<dbReference type="Proteomes" id="UP000199062">
    <property type="component" value="Unassembled WGS sequence"/>
</dbReference>
<name>A0A1I6M3A6_9EURY</name>
<evidence type="ECO:0000313" key="2">
    <source>
        <dbReference type="EMBL" id="SFS10128.1"/>
    </source>
</evidence>
<gene>
    <name evidence="2" type="ORF">SAMN05216559_3665</name>
</gene>
<evidence type="ECO:0000256" key="1">
    <source>
        <dbReference type="SAM" id="Phobius"/>
    </source>
</evidence>
<feature type="transmembrane region" description="Helical" evidence="1">
    <location>
        <begin position="206"/>
        <end position="226"/>
    </location>
</feature>
<proteinExistence type="predicted"/>
<evidence type="ECO:0000313" key="3">
    <source>
        <dbReference type="Proteomes" id="UP000199062"/>
    </source>
</evidence>
<dbReference type="InterPro" id="IPR014509">
    <property type="entry name" value="YjdF-like"/>
</dbReference>
<keyword evidence="1" id="KW-0812">Transmembrane</keyword>
<sequence>MAQLVTAGTVVFQAGIVLLLLESLRRRDFAAAVNATVSLAASLVPAALEIVVPLLSGRTVTVGPELSLWIAAAGLIHSFGMLGPYDTIEWWDSVTHTVSAGLVAALAYAGLIVVAPRVAILDASFGGLAVLTVVLTLAAGVFWELIELIARDVGRRYDVEPVLVHYGRRDTALDLVFDVVGALLVVGFDVRAFVPIAAQSVRATTWVLVASGVVILLGSLAMAVYVERSSVRRE</sequence>
<feature type="transmembrane region" description="Helical" evidence="1">
    <location>
        <begin position="175"/>
        <end position="194"/>
    </location>
</feature>
<feature type="transmembrane region" description="Helical" evidence="1">
    <location>
        <begin position="97"/>
        <end position="119"/>
    </location>
</feature>
<dbReference type="RefSeq" id="WP_089818405.1">
    <property type="nucleotide sequence ID" value="NZ_FOZK01000004.1"/>
</dbReference>